<keyword evidence="3" id="KW-1185">Reference proteome</keyword>
<evidence type="ECO:0000313" key="3">
    <source>
        <dbReference type="Proteomes" id="UP000829999"/>
    </source>
</evidence>
<reference evidence="4" key="1">
    <citation type="submission" date="2025-08" db="UniProtKB">
        <authorList>
            <consortium name="RefSeq"/>
        </authorList>
    </citation>
    <scope>IDENTIFICATION</scope>
    <source>
        <tissue evidence="4">Whole larval tissue</tissue>
    </source>
</reference>
<dbReference type="OrthoDB" id="7462410at2759"/>
<feature type="region of interest" description="Disordered" evidence="1">
    <location>
        <begin position="82"/>
        <end position="121"/>
    </location>
</feature>
<gene>
    <name evidence="4" type="primary">LOC118272161</name>
</gene>
<evidence type="ECO:0000256" key="2">
    <source>
        <dbReference type="SAM" id="SignalP"/>
    </source>
</evidence>
<organism evidence="3 4">
    <name type="scientific">Spodoptera frugiperda</name>
    <name type="common">Fall armyworm</name>
    <dbReference type="NCBI Taxonomy" id="7108"/>
    <lineage>
        <taxon>Eukaryota</taxon>
        <taxon>Metazoa</taxon>
        <taxon>Ecdysozoa</taxon>
        <taxon>Arthropoda</taxon>
        <taxon>Hexapoda</taxon>
        <taxon>Insecta</taxon>
        <taxon>Pterygota</taxon>
        <taxon>Neoptera</taxon>
        <taxon>Endopterygota</taxon>
        <taxon>Lepidoptera</taxon>
        <taxon>Glossata</taxon>
        <taxon>Ditrysia</taxon>
        <taxon>Noctuoidea</taxon>
        <taxon>Noctuidae</taxon>
        <taxon>Amphipyrinae</taxon>
        <taxon>Spodoptera</taxon>
    </lineage>
</organism>
<keyword evidence="2" id="KW-0732">Signal</keyword>
<feature type="compositionally biased region" description="Low complexity" evidence="1">
    <location>
        <begin position="99"/>
        <end position="121"/>
    </location>
</feature>
<protein>
    <submittedName>
        <fullName evidence="4">RNA-binding protein Raly-like isoform X1</fullName>
    </submittedName>
</protein>
<dbReference type="RefSeq" id="XP_050549908.1">
    <property type="nucleotide sequence ID" value="XM_050693951.1"/>
</dbReference>
<feature type="compositionally biased region" description="Gly residues" evidence="1">
    <location>
        <begin position="170"/>
        <end position="187"/>
    </location>
</feature>
<sequence length="233" mass="25524">MSFLMVVFLLWNGFIDIQDCAVIHLDQSKHYKGIDHVLQKYLDPLRKLQAQLPNHAIEMQIEFHDVLPTYTKQKPQRRVIRVLNPRKPKPAKRSQDQSTPEQQAQTNATTAASTTTAPASAAPVGKVPVYMEDLQKALEELEKKLSGVTTPAGPGTVTTPIIKRKQDGGSCNGGNGGGGGGSGGGGANNQLQTPIRSIDNIMEILRKGINIEHRAPKPSENLEWVQVKIPKRK</sequence>
<dbReference type="AlphaFoldDB" id="A0A9R0DMK8"/>
<feature type="signal peptide" evidence="2">
    <location>
        <begin position="1"/>
        <end position="17"/>
    </location>
</feature>
<evidence type="ECO:0000256" key="1">
    <source>
        <dbReference type="SAM" id="MobiDB-lite"/>
    </source>
</evidence>
<feature type="compositionally biased region" description="Low complexity" evidence="1">
    <location>
        <begin position="147"/>
        <end position="160"/>
    </location>
</feature>
<name>A0A9R0DMK8_SPOFR</name>
<accession>A0A9R0DMK8</accession>
<proteinExistence type="predicted"/>
<dbReference type="GeneID" id="118272161"/>
<feature type="region of interest" description="Disordered" evidence="1">
    <location>
        <begin position="147"/>
        <end position="192"/>
    </location>
</feature>
<feature type="chain" id="PRO_5040437054" evidence="2">
    <location>
        <begin position="18"/>
        <end position="233"/>
    </location>
</feature>
<evidence type="ECO:0000313" key="4">
    <source>
        <dbReference type="RefSeq" id="XP_050549908.1"/>
    </source>
</evidence>
<dbReference type="Proteomes" id="UP000829999">
    <property type="component" value="Chromosome 5"/>
</dbReference>
<feature type="compositionally biased region" description="Basic residues" evidence="1">
    <location>
        <begin position="82"/>
        <end position="92"/>
    </location>
</feature>